<evidence type="ECO:0000256" key="1">
    <source>
        <dbReference type="ARBA" id="ARBA00022801"/>
    </source>
</evidence>
<feature type="domain" description="Ice-binding protein C-terminal" evidence="2">
    <location>
        <begin position="301"/>
        <end position="320"/>
    </location>
</feature>
<gene>
    <name evidence="3" type="ORF">VA613_05845</name>
</gene>
<dbReference type="Pfam" id="PF07589">
    <property type="entry name" value="PEP-CTERM"/>
    <property type="match status" value="1"/>
</dbReference>
<accession>A0ABZ1CLX6</accession>
<evidence type="ECO:0000313" key="4">
    <source>
        <dbReference type="Proteomes" id="UP001334732"/>
    </source>
</evidence>
<proteinExistence type="predicted"/>
<dbReference type="GO" id="GO:0016787">
    <property type="term" value="F:hydrolase activity"/>
    <property type="evidence" value="ECO:0007669"/>
    <property type="project" value="UniProtKB-KW"/>
</dbReference>
<sequence length="335" mass="33771">MKRGLISLAAFCIGLLTAGNVWAMAYTGLYALGDSLSDAGNSPSAVLSIYKLLGGNCDPYHPCPPYDGGRYSNGPVAVEHLANAVLAGGATPANFFDFAVAGSTTGVGNYGDGGSASSAGGYGLPGMAQQAGIYLSLSGGVADPNALYFVWGGANDFLTLDSPVLGAQRIAGYVGALAAAGAMHILVPNLPDLSLTPFVRTMGLQAQAQAFSLGFNATLATQLAGLAALYPTTDIIPFDTYAFLNGVVANPAAYGFSDAQNACLASLPAGPCADPGSYVFWDDFHPTTRADAVIAAAFARAVPEPGTLALVVLGLAALALGGGRKRGRVPAPRAS</sequence>
<dbReference type="InterPro" id="IPR008265">
    <property type="entry name" value="Lipase_GDSL_AS"/>
</dbReference>
<dbReference type="EC" id="3.1.-.-" evidence="3"/>
<dbReference type="PROSITE" id="PS01098">
    <property type="entry name" value="LIPASE_GDSL_SER"/>
    <property type="match status" value="1"/>
</dbReference>
<dbReference type="InterPro" id="IPR036514">
    <property type="entry name" value="SGNH_hydro_sf"/>
</dbReference>
<dbReference type="Proteomes" id="UP001334732">
    <property type="component" value="Chromosome"/>
</dbReference>
<reference evidence="3 4" key="1">
    <citation type="submission" date="2023-12" db="EMBL/GenBank/DDBJ databases">
        <title>Thiobacillus sedimentum sp. nov., a chemolithoautotrophic sulfur-oxidizing bacterium isolated from freshwater sediment.</title>
        <authorList>
            <person name="Luo J."/>
            <person name="Dai C."/>
        </authorList>
    </citation>
    <scope>NUCLEOTIDE SEQUENCE [LARGE SCALE GENOMIC DNA]</scope>
    <source>
        <strain evidence="3 4">SCUT-2</strain>
    </source>
</reference>
<dbReference type="Gene3D" id="3.40.50.1110">
    <property type="entry name" value="SGNH hydrolase"/>
    <property type="match status" value="1"/>
</dbReference>
<organism evidence="3 4">
    <name type="scientific">Thiobacillus sedimenti</name>
    <dbReference type="NCBI Taxonomy" id="3110231"/>
    <lineage>
        <taxon>Bacteria</taxon>
        <taxon>Pseudomonadati</taxon>
        <taxon>Pseudomonadota</taxon>
        <taxon>Betaproteobacteria</taxon>
        <taxon>Nitrosomonadales</taxon>
        <taxon>Thiobacillaceae</taxon>
        <taxon>Thiobacillus</taxon>
    </lineage>
</organism>
<dbReference type="NCBIfam" id="TIGR02595">
    <property type="entry name" value="PEP_CTERM"/>
    <property type="match status" value="1"/>
</dbReference>
<dbReference type="EMBL" id="CP141769">
    <property type="protein sequence ID" value="WRS40393.1"/>
    <property type="molecule type" value="Genomic_DNA"/>
</dbReference>
<dbReference type="InterPro" id="IPR051058">
    <property type="entry name" value="GDSL_Est/Lipase"/>
</dbReference>
<keyword evidence="1 3" id="KW-0378">Hydrolase</keyword>
<dbReference type="RefSeq" id="WP_324780923.1">
    <property type="nucleotide sequence ID" value="NZ_CP141769.1"/>
</dbReference>
<keyword evidence="4" id="KW-1185">Reference proteome</keyword>
<dbReference type="PANTHER" id="PTHR45648:SF22">
    <property type="entry name" value="GDSL LIPASE_ACYLHYDROLASE FAMILY PROTEIN (AFU_ORTHOLOGUE AFUA_4G14700)"/>
    <property type="match status" value="1"/>
</dbReference>
<name>A0ABZ1CLX6_9PROT</name>
<evidence type="ECO:0000259" key="2">
    <source>
        <dbReference type="Pfam" id="PF07589"/>
    </source>
</evidence>
<protein>
    <submittedName>
        <fullName evidence="3">SGNH/GDSL hydrolase family protein</fullName>
        <ecNumber evidence="3">3.1.-.-</ecNumber>
    </submittedName>
</protein>
<evidence type="ECO:0000313" key="3">
    <source>
        <dbReference type="EMBL" id="WRS40393.1"/>
    </source>
</evidence>
<dbReference type="PANTHER" id="PTHR45648">
    <property type="entry name" value="GDSL LIPASE/ACYLHYDROLASE FAMILY PROTEIN (AFU_ORTHOLOGUE AFUA_4G14700)"/>
    <property type="match status" value="1"/>
</dbReference>
<dbReference type="InterPro" id="IPR013424">
    <property type="entry name" value="Ice-binding_C"/>
</dbReference>
<dbReference type="Pfam" id="PF00657">
    <property type="entry name" value="Lipase_GDSL"/>
    <property type="match status" value="1"/>
</dbReference>
<dbReference type="SUPFAM" id="SSF52266">
    <property type="entry name" value="SGNH hydrolase"/>
    <property type="match status" value="1"/>
</dbReference>
<dbReference type="InterPro" id="IPR001087">
    <property type="entry name" value="GDSL"/>
</dbReference>
<dbReference type="CDD" id="cd01846">
    <property type="entry name" value="fatty_acyltransferase_like"/>
    <property type="match status" value="1"/>
</dbReference>